<feature type="transmembrane region" description="Helical" evidence="1">
    <location>
        <begin position="12"/>
        <end position="31"/>
    </location>
</feature>
<reference evidence="2 3" key="1">
    <citation type="submission" date="2017-06" db="EMBL/GenBank/DDBJ databases">
        <authorList>
            <person name="Kim H.J."/>
            <person name="Triplett B.A."/>
        </authorList>
    </citation>
    <scope>NUCLEOTIDE SEQUENCE [LARGE SCALE GENOMIC DNA]</scope>
    <source>
        <strain evidence="2 3">U15</strain>
    </source>
</reference>
<evidence type="ECO:0000313" key="2">
    <source>
        <dbReference type="EMBL" id="SNT37477.1"/>
    </source>
</evidence>
<keyword evidence="3" id="KW-1185">Reference proteome</keyword>
<sequence>MNRDSVLAWRDTLLLPVLAIFFVVYFIYEILQRTGSRDDLEADEKARRL</sequence>
<proteinExistence type="predicted"/>
<accession>A0A239M3S8</accession>
<protein>
    <submittedName>
        <fullName evidence="2">Uncharacterized protein</fullName>
    </submittedName>
</protein>
<name>A0A239M3S8_9BURK</name>
<evidence type="ECO:0000256" key="1">
    <source>
        <dbReference type="SAM" id="Phobius"/>
    </source>
</evidence>
<organism evidence="2 3">
    <name type="scientific">Noviherbaspirillum humi</name>
    <dbReference type="NCBI Taxonomy" id="1688639"/>
    <lineage>
        <taxon>Bacteria</taxon>
        <taxon>Pseudomonadati</taxon>
        <taxon>Pseudomonadota</taxon>
        <taxon>Betaproteobacteria</taxon>
        <taxon>Burkholderiales</taxon>
        <taxon>Oxalobacteraceae</taxon>
        <taxon>Noviherbaspirillum</taxon>
    </lineage>
</organism>
<dbReference type="EMBL" id="FZOT01000031">
    <property type="protein sequence ID" value="SNT37477.1"/>
    <property type="molecule type" value="Genomic_DNA"/>
</dbReference>
<dbReference type="Proteomes" id="UP000198284">
    <property type="component" value="Unassembled WGS sequence"/>
</dbReference>
<evidence type="ECO:0000313" key="3">
    <source>
        <dbReference type="Proteomes" id="UP000198284"/>
    </source>
</evidence>
<keyword evidence="1" id="KW-0812">Transmembrane</keyword>
<dbReference type="AlphaFoldDB" id="A0A239M3S8"/>
<keyword evidence="1" id="KW-1133">Transmembrane helix</keyword>
<gene>
    <name evidence="2" type="ORF">SAMN06265795_13116</name>
</gene>
<keyword evidence="1" id="KW-0472">Membrane</keyword>